<feature type="transmembrane region" description="Helical" evidence="1">
    <location>
        <begin position="28"/>
        <end position="51"/>
    </location>
</feature>
<name>A0A3E1P1V9_9BACT</name>
<dbReference type="Proteomes" id="UP000261174">
    <property type="component" value="Unassembled WGS sequence"/>
</dbReference>
<dbReference type="AlphaFoldDB" id="A0A3E1P1V9"/>
<gene>
    <name evidence="2" type="ORF">DXN04_18695</name>
</gene>
<organism evidence="2 3">
    <name type="scientific">Chitinophaga silvisoli</name>
    <dbReference type="NCBI Taxonomy" id="2291814"/>
    <lineage>
        <taxon>Bacteria</taxon>
        <taxon>Pseudomonadati</taxon>
        <taxon>Bacteroidota</taxon>
        <taxon>Chitinophagia</taxon>
        <taxon>Chitinophagales</taxon>
        <taxon>Chitinophagaceae</taxon>
        <taxon>Chitinophaga</taxon>
    </lineage>
</organism>
<keyword evidence="3" id="KW-1185">Reference proteome</keyword>
<keyword evidence="1" id="KW-0472">Membrane</keyword>
<evidence type="ECO:0000256" key="1">
    <source>
        <dbReference type="SAM" id="Phobius"/>
    </source>
</evidence>
<comment type="caution">
    <text evidence="2">The sequence shown here is derived from an EMBL/GenBank/DDBJ whole genome shotgun (WGS) entry which is preliminary data.</text>
</comment>
<sequence length="130" mass="15110">MTLVYRYLYYHYYLLAQKFTKRYARGNAVLYLTAVGFMVLLPFVIASFIMIFDKVSYGFLSLIATGFTIVIYTVNRCYFSRKTVIRRTYKEFAHQSEQAIHDGLIFATGLLVLAPVLFLLLLGFMSLLDR</sequence>
<accession>A0A3E1P1V9</accession>
<protein>
    <submittedName>
        <fullName evidence="2">Uncharacterized protein</fullName>
    </submittedName>
</protein>
<dbReference type="OrthoDB" id="9854363at2"/>
<feature type="transmembrane region" description="Helical" evidence="1">
    <location>
        <begin position="57"/>
        <end position="79"/>
    </location>
</feature>
<dbReference type="RefSeq" id="WP_147319982.1">
    <property type="nucleotide sequence ID" value="NZ_QTJV01000006.1"/>
</dbReference>
<reference evidence="2 3" key="1">
    <citation type="submission" date="2018-08" db="EMBL/GenBank/DDBJ databases">
        <title>Chitinophaga sp. K20C18050901, a novel bacterium isolated from forest soil.</title>
        <authorList>
            <person name="Wang C."/>
        </authorList>
    </citation>
    <scope>NUCLEOTIDE SEQUENCE [LARGE SCALE GENOMIC DNA]</scope>
    <source>
        <strain evidence="2 3">K20C18050901</strain>
    </source>
</reference>
<evidence type="ECO:0000313" key="3">
    <source>
        <dbReference type="Proteomes" id="UP000261174"/>
    </source>
</evidence>
<keyword evidence="1" id="KW-1133">Transmembrane helix</keyword>
<evidence type="ECO:0000313" key="2">
    <source>
        <dbReference type="EMBL" id="RFM33978.1"/>
    </source>
</evidence>
<keyword evidence="1" id="KW-0812">Transmembrane</keyword>
<proteinExistence type="predicted"/>
<feature type="transmembrane region" description="Helical" evidence="1">
    <location>
        <begin position="100"/>
        <end position="128"/>
    </location>
</feature>
<dbReference type="EMBL" id="QTJV01000006">
    <property type="protein sequence ID" value="RFM33978.1"/>
    <property type="molecule type" value="Genomic_DNA"/>
</dbReference>